<evidence type="ECO:0000259" key="5">
    <source>
        <dbReference type="PROSITE" id="PS50905"/>
    </source>
</evidence>
<dbReference type="PIRSF" id="PIRSF018063">
    <property type="entry name" value="Ferrtn_UCP018063"/>
    <property type="match status" value="1"/>
</dbReference>
<evidence type="ECO:0000313" key="7">
    <source>
        <dbReference type="Proteomes" id="UP000309174"/>
    </source>
</evidence>
<feature type="binding site" evidence="4">
    <location>
        <position position="48"/>
    </location>
    <ligand>
        <name>Fe cation</name>
        <dbReference type="ChEBI" id="CHEBI:24875"/>
    </ligand>
</feature>
<dbReference type="InterPro" id="IPR014490">
    <property type="entry name" value="Dps-like"/>
</dbReference>
<dbReference type="InterPro" id="IPR009040">
    <property type="entry name" value="Ferritin-like_diiron"/>
</dbReference>
<organism evidence="6 7">
    <name type="scientific">Actinomadura soli</name>
    <dbReference type="NCBI Taxonomy" id="2508997"/>
    <lineage>
        <taxon>Bacteria</taxon>
        <taxon>Bacillati</taxon>
        <taxon>Actinomycetota</taxon>
        <taxon>Actinomycetes</taxon>
        <taxon>Streptosporangiales</taxon>
        <taxon>Thermomonosporaceae</taxon>
        <taxon>Actinomadura</taxon>
    </lineage>
</organism>
<feature type="binding site" evidence="4">
    <location>
        <position position="133"/>
    </location>
    <ligand>
        <name>Fe cation</name>
        <dbReference type="ChEBI" id="CHEBI:24875"/>
    </ligand>
</feature>
<keyword evidence="3 4" id="KW-0408">Iron</keyword>
<keyword evidence="7" id="KW-1185">Reference proteome</keyword>
<keyword evidence="2" id="KW-0409">Iron storage</keyword>
<dbReference type="AlphaFoldDB" id="A0A5C4JCM7"/>
<evidence type="ECO:0000313" key="6">
    <source>
        <dbReference type="EMBL" id="TMR01199.1"/>
    </source>
</evidence>
<keyword evidence="4" id="KW-0479">Metal-binding</keyword>
<evidence type="ECO:0000256" key="4">
    <source>
        <dbReference type="PIRSR" id="PIRSR018063-50"/>
    </source>
</evidence>
<evidence type="ECO:0000256" key="3">
    <source>
        <dbReference type="ARBA" id="ARBA00023004"/>
    </source>
</evidence>
<dbReference type="InterPro" id="IPR008331">
    <property type="entry name" value="Ferritin_DPS_dom"/>
</dbReference>
<name>A0A5C4JCM7_9ACTN</name>
<feature type="binding site" evidence="4">
    <location>
        <position position="165"/>
    </location>
    <ligand>
        <name>Fe cation</name>
        <dbReference type="ChEBI" id="CHEBI:24875"/>
    </ligand>
</feature>
<dbReference type="PANTHER" id="PTHR30295:SF1">
    <property type="entry name" value="DNA PROTECTION DURING STARVATION PROTEIN"/>
    <property type="match status" value="1"/>
</dbReference>
<comment type="caution">
    <text evidence="6">The sequence shown here is derived from an EMBL/GenBank/DDBJ whole genome shotgun (WGS) entry which is preliminary data.</text>
</comment>
<dbReference type="RefSeq" id="WP_138645705.1">
    <property type="nucleotide sequence ID" value="NZ_VCKW01000064.1"/>
</dbReference>
<dbReference type="InterPro" id="IPR009078">
    <property type="entry name" value="Ferritin-like_SF"/>
</dbReference>
<evidence type="ECO:0000256" key="1">
    <source>
        <dbReference type="ARBA" id="ARBA00001970"/>
    </source>
</evidence>
<proteinExistence type="predicted"/>
<dbReference type="Proteomes" id="UP000309174">
    <property type="component" value="Unassembled WGS sequence"/>
</dbReference>
<dbReference type="OrthoDB" id="4271929at2"/>
<feature type="domain" description="Ferritin-like diiron" evidence="5">
    <location>
        <begin position="31"/>
        <end position="178"/>
    </location>
</feature>
<dbReference type="InterPro" id="IPR012347">
    <property type="entry name" value="Ferritin-like"/>
</dbReference>
<dbReference type="GO" id="GO:0008199">
    <property type="term" value="F:ferric iron binding"/>
    <property type="evidence" value="ECO:0007669"/>
    <property type="project" value="InterPro"/>
</dbReference>
<dbReference type="GO" id="GO:0020037">
    <property type="term" value="F:heme binding"/>
    <property type="evidence" value="ECO:0007669"/>
    <property type="project" value="TreeGrafter"/>
</dbReference>
<feature type="binding site" evidence="4">
    <location>
        <position position="84"/>
    </location>
    <ligand>
        <name>Fe cation</name>
        <dbReference type="ChEBI" id="CHEBI:24875"/>
    </ligand>
</feature>
<dbReference type="GO" id="GO:0006879">
    <property type="term" value="P:intracellular iron ion homeostasis"/>
    <property type="evidence" value="ECO:0007669"/>
    <property type="project" value="UniProtKB-KW"/>
</dbReference>
<dbReference type="Gene3D" id="1.20.1260.10">
    <property type="match status" value="1"/>
</dbReference>
<dbReference type="EMBL" id="VCKW01000064">
    <property type="protein sequence ID" value="TMR01199.1"/>
    <property type="molecule type" value="Genomic_DNA"/>
</dbReference>
<dbReference type="PANTHER" id="PTHR30295">
    <property type="entry name" value="BACTERIOFERRITIN"/>
    <property type="match status" value="1"/>
</dbReference>
<sequence>MSESSFSIDVEAIRERARSTMDAGPVTSTYGRDVDKVIAILNDVLATEIVCWMRYTQNAIACSGIDSAQVAEGFHEHGKEERHHAMWVAERISQLGGDPDFDPETLARRSHTPYTTFADTDLTAMLKENLYAERIVIQSYQDIIRWLGDADPTSRRVLEKILAEEEDHADDLTDLLGI</sequence>
<dbReference type="GO" id="GO:0005829">
    <property type="term" value="C:cytosol"/>
    <property type="evidence" value="ECO:0007669"/>
    <property type="project" value="TreeGrafter"/>
</dbReference>
<reference evidence="6 7" key="1">
    <citation type="submission" date="2019-05" db="EMBL/GenBank/DDBJ databases">
        <title>Draft genome sequence of Actinomadura sp. 14C53.</title>
        <authorList>
            <person name="Saricaoglu S."/>
            <person name="Isik K."/>
        </authorList>
    </citation>
    <scope>NUCLEOTIDE SEQUENCE [LARGE SCALE GENOMIC DNA]</scope>
    <source>
        <strain evidence="6 7">14C53</strain>
    </source>
</reference>
<accession>A0A5C4JCM7</accession>
<evidence type="ECO:0000256" key="2">
    <source>
        <dbReference type="ARBA" id="ARBA00022434"/>
    </source>
</evidence>
<protein>
    <submittedName>
        <fullName evidence="6">Bacterioferritin</fullName>
    </submittedName>
</protein>
<dbReference type="Pfam" id="PF00210">
    <property type="entry name" value="Ferritin"/>
    <property type="match status" value="1"/>
</dbReference>
<dbReference type="PROSITE" id="PS50905">
    <property type="entry name" value="FERRITIN_LIKE"/>
    <property type="match status" value="1"/>
</dbReference>
<dbReference type="GO" id="GO:0004322">
    <property type="term" value="F:ferroxidase activity"/>
    <property type="evidence" value="ECO:0007669"/>
    <property type="project" value="TreeGrafter"/>
</dbReference>
<gene>
    <name evidence="6" type="ORF">ETD83_14860</name>
</gene>
<dbReference type="SUPFAM" id="SSF47240">
    <property type="entry name" value="Ferritin-like"/>
    <property type="match status" value="1"/>
</dbReference>
<comment type="cofactor">
    <cofactor evidence="1">
        <name>heme b</name>
        <dbReference type="ChEBI" id="CHEBI:60344"/>
    </cofactor>
</comment>
<feature type="binding site" evidence="4">
    <location>
        <position position="168"/>
    </location>
    <ligand>
        <name>Fe cation</name>
        <dbReference type="ChEBI" id="CHEBI:24875"/>
    </ligand>
</feature>